<organism evidence="3 4">
    <name type="scientific">Paenibacillus sepulcri</name>
    <dbReference type="NCBI Taxonomy" id="359917"/>
    <lineage>
        <taxon>Bacteria</taxon>
        <taxon>Bacillati</taxon>
        <taxon>Bacillota</taxon>
        <taxon>Bacilli</taxon>
        <taxon>Bacillales</taxon>
        <taxon>Paenibacillaceae</taxon>
        <taxon>Paenibacillus</taxon>
    </lineage>
</organism>
<gene>
    <name evidence="3" type="ORF">K0U00_16405</name>
</gene>
<evidence type="ECO:0000256" key="1">
    <source>
        <dbReference type="SAM" id="MobiDB-lite"/>
    </source>
</evidence>
<sequence>MSKPTRWTAILTLVCIMLFVTACSSGNNKESSNTADGGNQATATDTETKNTDGTGNAGASEPEPYLGKFDPPIEISTVRIVNDTYKYPAGDSIESNVWTKTIEDKLGIKVKNQWVVSGDQAGGQGEQKMNVSIASGDLPDFIPVSSKQLQQLQDAGELMDLTEIYEKYGSPFLKEVLNQDGPNALASATFDGKLMAIPSTGSSMDGAAMVWIRSDWLKELNLPEPKTMQDILTISEAFTTQDPDKNGKDDTYGIALNKDLYGGFADITGFMNAYHAYPKSWIKDAEGSVVYGSIQPEMKTALAALQDLYKKGQIDKEFGVKDGGKEAELTASGKLGIEFGGMSNPLWPLVDTKKNDPTAEWQSYAVPSADDKPVTPQVGFAVGKYYAVKKDAKNPEALLKMMNLFVETGWGETTTPENYAAHFTSDGFEYHKFPPFVAWPARKNLDIHLHVSAALDSKDTSALNPEETDNYGKIVAFLNGSNEDPLGWAYDKVFGKTGSFVIINDYVNSDRLKMTEFYGAPTPAMVQKESNLQKRELEVFTKIIMGDPIDSFDKFVEDWKKLGGDEITAEVNEWAKNK</sequence>
<keyword evidence="4" id="KW-1185">Reference proteome</keyword>
<feature type="compositionally biased region" description="Polar residues" evidence="1">
    <location>
        <begin position="28"/>
        <end position="45"/>
    </location>
</feature>
<evidence type="ECO:0000256" key="2">
    <source>
        <dbReference type="SAM" id="SignalP"/>
    </source>
</evidence>
<dbReference type="InterPro" id="IPR050490">
    <property type="entry name" value="Bact_solute-bd_prot1"/>
</dbReference>
<dbReference type="SUPFAM" id="SSF53850">
    <property type="entry name" value="Periplasmic binding protein-like II"/>
    <property type="match status" value="1"/>
</dbReference>
<dbReference type="CDD" id="cd13580">
    <property type="entry name" value="PBP2_AlgQ_like_1"/>
    <property type="match status" value="1"/>
</dbReference>
<dbReference type="Proteomes" id="UP001519887">
    <property type="component" value="Unassembled WGS sequence"/>
</dbReference>
<dbReference type="RefSeq" id="WP_210045530.1">
    <property type="nucleotide sequence ID" value="NZ_JBHLVU010000004.1"/>
</dbReference>
<dbReference type="PANTHER" id="PTHR43649:SF12">
    <property type="entry name" value="DIACETYLCHITOBIOSE BINDING PROTEIN DASA"/>
    <property type="match status" value="1"/>
</dbReference>
<feature type="signal peptide" evidence="2">
    <location>
        <begin position="1"/>
        <end position="22"/>
    </location>
</feature>
<protein>
    <submittedName>
        <fullName evidence="3">Extracellular solute-binding protein</fullName>
    </submittedName>
</protein>
<proteinExistence type="predicted"/>
<dbReference type="PROSITE" id="PS51257">
    <property type="entry name" value="PROKAR_LIPOPROTEIN"/>
    <property type="match status" value="1"/>
</dbReference>
<accession>A0ABS7C3Z2</accession>
<evidence type="ECO:0000313" key="4">
    <source>
        <dbReference type="Proteomes" id="UP001519887"/>
    </source>
</evidence>
<dbReference type="Gene3D" id="3.40.190.10">
    <property type="entry name" value="Periplasmic binding protein-like II"/>
    <property type="match status" value="2"/>
</dbReference>
<dbReference type="EMBL" id="JAHZIK010000395">
    <property type="protein sequence ID" value="MBW7455608.1"/>
    <property type="molecule type" value="Genomic_DNA"/>
</dbReference>
<comment type="caution">
    <text evidence="3">The sequence shown here is derived from an EMBL/GenBank/DDBJ whole genome shotgun (WGS) entry which is preliminary data.</text>
</comment>
<name>A0ABS7C3Z2_9BACL</name>
<keyword evidence="2" id="KW-0732">Signal</keyword>
<reference evidence="3 4" key="1">
    <citation type="submission" date="2021-07" db="EMBL/GenBank/DDBJ databases">
        <title>Paenibacillus radiodurans sp. nov., isolated from the southeastern edge of Tengger Desert.</title>
        <authorList>
            <person name="Zhang G."/>
        </authorList>
    </citation>
    <scope>NUCLEOTIDE SEQUENCE [LARGE SCALE GENOMIC DNA]</scope>
    <source>
        <strain evidence="3 4">CCM 7311</strain>
    </source>
</reference>
<dbReference type="PANTHER" id="PTHR43649">
    <property type="entry name" value="ARABINOSE-BINDING PROTEIN-RELATED"/>
    <property type="match status" value="1"/>
</dbReference>
<feature type="region of interest" description="Disordered" evidence="1">
    <location>
        <begin position="28"/>
        <end position="69"/>
    </location>
</feature>
<feature type="chain" id="PRO_5047291592" evidence="2">
    <location>
        <begin position="23"/>
        <end position="578"/>
    </location>
</feature>
<evidence type="ECO:0000313" key="3">
    <source>
        <dbReference type="EMBL" id="MBW7455608.1"/>
    </source>
</evidence>